<protein>
    <submittedName>
        <fullName evidence="1">Tail sheath</fullName>
    </submittedName>
</protein>
<reference evidence="1 2" key="1">
    <citation type="submission" date="2023-11" db="EMBL/GenBank/DDBJ databases">
        <authorList>
            <person name="Cook R."/>
            <person name="Crisci M."/>
            <person name="Pye H."/>
            <person name="Adriaenssens E."/>
            <person name="Santini J."/>
        </authorList>
    </citation>
    <scope>NUCLEOTIDE SEQUENCE [LARGE SCALE GENOMIC DNA]</scope>
    <source>
        <strain evidence="1">Lak_Megaphage_RVC_AP3_GC26</strain>
    </source>
</reference>
<sequence length="1281" mass="142989">MGKISIDLSTIKSAGIYTIEIDNSQREVTNPTSLRLLPGFNNKGPFNRPVFMQYESERQKIFGDIDSKLEQKGCFFNRMAQTMLKNGPILALNLLKVDDSIDGPDQVNYATMSLDSCKPNPKVTSAGKTYGEYDYQAATINNKLYGSKQGDVIPYVGKTPYASLFDRARFWIPSKNNLQAVAANGLLSNDQGSYEHTNLLNFANTGTDEISILVYKPENVTGYNVTAKEWWGGDENIPYGWIRPSDYISDYFIRVVAIKGNWTNYPVLASDPIWSKYFDKNGVIKNKVSSLCSAEGVTFIGSWTGSIIPDFVDKQGNYMYIESKVNANTERTGLLMSVNEDALQVISYDKNGVDIETGNVNGTGTWVFDFDGNKQAESELGESSINESGYLVDMVGHNLQNGIYADNYYLNLAHPLSNEQQLPDESVLCYTYYFQKTQANCTKDLNAWCMSFNGRDTSSSEDDVVPAAKIRVLYCKTKSIDTKKFVKAYSVYNAETNQPVKANNSKYGANFYIMEEYNVDEKTSSLSAELQKCLTKPLTDLTNESNKSTLEAITTKLKTLPVYAQPNLKVSYNKEDIVYKLDNKNKFTAQQATVADVISKDAKYLYIKEVPVTADTNDNYVYEDKTMYYGTYAIPIVPVPNSGADNTNDKVEVKLFSVIAGTKANSYAIIHDLGTITTTTATNKLIPVEISNYKDSKADTGTSTKAQGFTFSYGGNDYFVRGISAIPQAGGVYTAMYKLVNSDTPTYFGVNFMSYNYITEHVSEVITNAYNAYYFNGYKNTSSVAAAVNLQTTDLYDEGTCPVTDTNLNSFIITNETEANNISVGDYVNNISFYNNVGEAEKYNLIPGITRVITKVFVNVDARNEFYYKGSKYHINIGALGDGNLIETTAGKRGFYLFTTLDPVYISDTNYVVRQKPITDDSISHNLKFIPLKGLHISAKHRPGFDEYGKLDIEGGIEKIYSMLQDDGIHRGLCNPNMVDYRYIVDSMSYGLTNEMGGKKYLSILAKDRMKTTALLNLPSKRQFELSADPCFCDTYDQGVYTKPSFDTKYIPQGGNTDMCSTKMFSLPTEDDGSKFAAAFWPHLVYNVNGRKINVPPAADVCDVLIRKFNGGDPYVIAANRNGIIRNSDVIGIEFNADTTDRDYLEPFGVNTIIQEGNNILIYGNQTCYQNTKSDFNKLHVRENLNTLEIACEDVLKRYNFLYNTPAVRASVVTALTPILETMKLSNAIESYEIICDESNNTPDIIAEDYGIVDIGVIVSHGLEKIVQRITLNRRDSLQDR</sequence>
<dbReference type="Proteomes" id="UP001348805">
    <property type="component" value="Segment"/>
</dbReference>
<accession>A0ABZ0YZ76</accession>
<name>A0ABZ0YZ76_9CAUD</name>
<evidence type="ECO:0000313" key="2">
    <source>
        <dbReference type="Proteomes" id="UP001348805"/>
    </source>
</evidence>
<proteinExistence type="predicted"/>
<evidence type="ECO:0000313" key="1">
    <source>
        <dbReference type="EMBL" id="WQJ51134.1"/>
    </source>
</evidence>
<dbReference type="EMBL" id="OR769219">
    <property type="protein sequence ID" value="WQJ51134.1"/>
    <property type="molecule type" value="Genomic_DNA"/>
</dbReference>
<organism evidence="1 2">
    <name type="scientific">phage Lak_Megaphage_RVC_AP3_GC26</name>
    <dbReference type="NCBI Taxonomy" id="3109225"/>
    <lineage>
        <taxon>Viruses</taxon>
        <taxon>Duplodnaviria</taxon>
        <taxon>Heunggongvirae</taxon>
        <taxon>Uroviricota</taxon>
        <taxon>Caudoviricetes</taxon>
        <taxon>Caudoviricetes code 15 clade</taxon>
    </lineage>
</organism>
<keyword evidence="2" id="KW-1185">Reference proteome</keyword>